<accession>A0A645G009</accession>
<organism evidence="1">
    <name type="scientific">bioreactor metagenome</name>
    <dbReference type="NCBI Taxonomy" id="1076179"/>
    <lineage>
        <taxon>unclassified sequences</taxon>
        <taxon>metagenomes</taxon>
        <taxon>ecological metagenomes</taxon>
    </lineage>
</organism>
<sequence>MSYREAYLWGEPYNKLDENQKEIRDKLIKAFRNYKIDLADVKNKKLLLASQDLPEHDESLIVQSIRKIELRLMYLDNLIGPLVKKDKELIYYKYVEGLTHFQIMQRSTYYKSSRSVQSRALRVIGILTLRTDPLILKDDI</sequence>
<gene>
    <name evidence="1" type="ORF">SDC9_167535</name>
</gene>
<dbReference type="AlphaFoldDB" id="A0A645G009"/>
<proteinExistence type="predicted"/>
<comment type="caution">
    <text evidence="1">The sequence shown here is derived from an EMBL/GenBank/DDBJ whole genome shotgun (WGS) entry which is preliminary data.</text>
</comment>
<evidence type="ECO:0000313" key="1">
    <source>
        <dbReference type="EMBL" id="MPN20158.1"/>
    </source>
</evidence>
<protein>
    <submittedName>
        <fullName evidence="1">Uncharacterized protein</fullName>
    </submittedName>
</protein>
<reference evidence="1" key="1">
    <citation type="submission" date="2019-08" db="EMBL/GenBank/DDBJ databases">
        <authorList>
            <person name="Kucharzyk K."/>
            <person name="Murdoch R.W."/>
            <person name="Higgins S."/>
            <person name="Loffler F."/>
        </authorList>
    </citation>
    <scope>NUCLEOTIDE SEQUENCE</scope>
</reference>
<name>A0A645G009_9ZZZZ</name>
<dbReference type="EMBL" id="VSSQ01067846">
    <property type="protein sequence ID" value="MPN20158.1"/>
    <property type="molecule type" value="Genomic_DNA"/>
</dbReference>